<evidence type="ECO:0000313" key="2">
    <source>
        <dbReference type="Proteomes" id="UP000035037"/>
    </source>
</evidence>
<name>A0A0G8ASP0_9SYNE</name>
<accession>A0A0G8ASP0</accession>
<reference evidence="1 2" key="2">
    <citation type="submission" date="2015-05" db="EMBL/GenBank/DDBJ databases">
        <title>Lifestyle Evolution in Cyanobacterial Symbionts of Sponges.</title>
        <authorList>
            <person name="Burgsdorf I."/>
            <person name="Slaby B.M."/>
            <person name="Handley K.M."/>
            <person name="Haber M."/>
            <person name="Blom J."/>
            <person name="Marshall C.W."/>
            <person name="Gilbert J.A."/>
            <person name="Hentschel U."/>
            <person name="Steindler L."/>
        </authorList>
    </citation>
    <scope>NUCLEOTIDE SEQUENCE [LARGE SCALE GENOMIC DNA]</scope>
    <source>
        <strain evidence="1">15L</strain>
    </source>
</reference>
<evidence type="ECO:0000313" key="1">
    <source>
        <dbReference type="EMBL" id="KKZ10262.1"/>
    </source>
</evidence>
<dbReference type="Proteomes" id="UP000035037">
    <property type="component" value="Unassembled WGS sequence"/>
</dbReference>
<organism evidence="1 2">
    <name type="scientific">Candidatus Synechococcus spongiarum 15L</name>
    <dbReference type="NCBI Taxonomy" id="1608419"/>
    <lineage>
        <taxon>Bacteria</taxon>
        <taxon>Bacillati</taxon>
        <taxon>Cyanobacteriota</taxon>
        <taxon>Cyanophyceae</taxon>
        <taxon>Synechococcales</taxon>
        <taxon>Synechococcaceae</taxon>
        <taxon>Synechococcus</taxon>
    </lineage>
</organism>
<reference evidence="1 2" key="1">
    <citation type="submission" date="2015-02" db="EMBL/GenBank/DDBJ databases">
        <authorList>
            <person name="Slaby B."/>
            <person name="Hentschel U."/>
        </authorList>
    </citation>
    <scope>NUCLEOTIDE SEQUENCE [LARGE SCALE GENOMIC DNA]</scope>
    <source>
        <strain evidence="1">15L</strain>
    </source>
</reference>
<dbReference type="AlphaFoldDB" id="A0A0G8ASP0"/>
<sequence>MLVASLLLRPMAVRQCWPGLRRQRPWRHRPILWAALAWILAFAIRSTTWESHSGVMPLLSNANPDLNAYIRRAAASLTENLRFNGVDACGYTWGSPKKLSSLLLALTIAPSPNPVQGITAFQGALGGAVLLMVFQDWLLATFHNNNGHSGGTARLLAAA</sequence>
<protein>
    <submittedName>
        <fullName evidence="1">Uncharacterized protein</fullName>
    </submittedName>
</protein>
<comment type="caution">
    <text evidence="1">The sequence shown here is derived from an EMBL/GenBank/DDBJ whole genome shotgun (WGS) entry which is preliminary data.</text>
</comment>
<dbReference type="PATRIC" id="fig|1608419.3.peg.1064"/>
<dbReference type="EMBL" id="JYFQ01000194">
    <property type="protein sequence ID" value="KKZ10262.1"/>
    <property type="molecule type" value="Genomic_DNA"/>
</dbReference>
<gene>
    <name evidence="1" type="ORF">TQ37_09020</name>
</gene>
<proteinExistence type="predicted"/>